<sequence>MSRPPSDRPVRIADAALEIIAESGLHALTHRTIDARLGFPAGTTSYYARTRAELISRALTLLIERFTEAMADFPTDGIDTDEAAIDVVTASTLLMDSYETDQIAHVVLLIDLRHDPELHPLLNDTSPGRRAVLGMATSLIERCGIPDAERHAHGLVALLQGMTLARLAGGSDVSVRHAVETYWAGMRRS</sequence>
<gene>
    <name evidence="2" type="ORF">SERN_2466</name>
</gene>
<reference evidence="2 3" key="1">
    <citation type="submission" date="2018-11" db="EMBL/GenBank/DDBJ databases">
        <title>Complete genome sequencing of the Actinobacteria Serinibacter sp. K3-2.</title>
        <authorList>
            <person name="Rakitin A.L."/>
            <person name="Beletsky A.V."/>
            <person name="Mardanov A.V."/>
            <person name="Ravin N.V."/>
            <person name="Gromova A.S."/>
            <person name="Filippova S.N."/>
            <person name="Gal'Chenko V.F."/>
        </authorList>
    </citation>
    <scope>NUCLEOTIDE SEQUENCE [LARGE SCALE GENOMIC DNA]</scope>
    <source>
        <strain evidence="2 3">K3-2</strain>
    </source>
</reference>
<dbReference type="Gene3D" id="1.10.357.10">
    <property type="entry name" value="Tetracycline Repressor, domain 2"/>
    <property type="match status" value="1"/>
</dbReference>
<feature type="domain" description="Tetracyclin repressor-like C-terminal group 31" evidence="1">
    <location>
        <begin position="80"/>
        <end position="181"/>
    </location>
</feature>
<evidence type="ECO:0000313" key="2">
    <source>
        <dbReference type="EMBL" id="TGO04873.1"/>
    </source>
</evidence>
<dbReference type="InterPro" id="IPR009057">
    <property type="entry name" value="Homeodomain-like_sf"/>
</dbReference>
<proteinExistence type="predicted"/>
<dbReference type="SUPFAM" id="SSF46689">
    <property type="entry name" value="Homeodomain-like"/>
    <property type="match status" value="1"/>
</dbReference>
<dbReference type="OrthoDB" id="7506349at2"/>
<accession>A0A4Z1E350</accession>
<dbReference type="AlphaFoldDB" id="A0A4Z1E350"/>
<dbReference type="InterPro" id="IPR041583">
    <property type="entry name" value="TetR_C_31"/>
</dbReference>
<evidence type="ECO:0000259" key="1">
    <source>
        <dbReference type="Pfam" id="PF17940"/>
    </source>
</evidence>
<dbReference type="RefSeq" id="WP_158292654.1">
    <property type="nucleotide sequence ID" value="NZ_RHPJ01000003.1"/>
</dbReference>
<name>A0A4Z1E350_9MICO</name>
<evidence type="ECO:0000313" key="3">
    <source>
        <dbReference type="Proteomes" id="UP000297318"/>
    </source>
</evidence>
<comment type="caution">
    <text evidence="2">The sequence shown here is derived from an EMBL/GenBank/DDBJ whole genome shotgun (WGS) entry which is preliminary data.</text>
</comment>
<dbReference type="EMBL" id="RHPJ01000003">
    <property type="protein sequence ID" value="TGO04873.1"/>
    <property type="molecule type" value="Genomic_DNA"/>
</dbReference>
<keyword evidence="3" id="KW-1185">Reference proteome</keyword>
<protein>
    <submittedName>
        <fullName evidence="2">Transcriptional regulator, TetR family</fullName>
    </submittedName>
</protein>
<organism evidence="2 3">
    <name type="scientific">Serinibacter arcticus</name>
    <dbReference type="NCBI Taxonomy" id="1655435"/>
    <lineage>
        <taxon>Bacteria</taxon>
        <taxon>Bacillati</taxon>
        <taxon>Actinomycetota</taxon>
        <taxon>Actinomycetes</taxon>
        <taxon>Micrococcales</taxon>
        <taxon>Beutenbergiaceae</taxon>
        <taxon>Serinibacter</taxon>
    </lineage>
</organism>
<dbReference type="Pfam" id="PF17940">
    <property type="entry name" value="TetR_C_31"/>
    <property type="match status" value="1"/>
</dbReference>
<dbReference type="Proteomes" id="UP000297318">
    <property type="component" value="Unassembled WGS sequence"/>
</dbReference>